<dbReference type="Gene3D" id="1.25.10.10">
    <property type="entry name" value="Leucine-rich Repeat Variant"/>
    <property type="match status" value="1"/>
</dbReference>
<dbReference type="GO" id="GO:0043539">
    <property type="term" value="F:protein serine/threonine kinase activator activity"/>
    <property type="evidence" value="ECO:0007669"/>
    <property type="project" value="TreeGrafter"/>
</dbReference>
<evidence type="ECO:0000313" key="3">
    <source>
        <dbReference type="Proteomes" id="UP000005666"/>
    </source>
</evidence>
<accession>G8BPD7</accession>
<dbReference type="GO" id="GO:0035556">
    <property type="term" value="P:intracellular signal transduction"/>
    <property type="evidence" value="ECO:0007669"/>
    <property type="project" value="TreeGrafter"/>
</dbReference>
<dbReference type="OrthoDB" id="609103at2759"/>
<dbReference type="HOGENOM" id="CLU_035755_0_0_1"/>
<evidence type="ECO:0000313" key="2">
    <source>
        <dbReference type="EMBL" id="CCE61868.1"/>
    </source>
</evidence>
<proteinExistence type="inferred from homology"/>
<dbReference type="Pfam" id="PF08569">
    <property type="entry name" value="Mo25"/>
    <property type="match status" value="1"/>
</dbReference>
<sequence>MFKRYRNQEFDMTFWWKKHPKEPTEYAKYITEQLHNLLVSDSIETKKFVNQEIKKYLIIMKSIMLHEVEPKISDEIETKFYNEIINCDLFLKLIRHLPDLEFETRKDIIFLYSLSLRYFNETNSSQTQHFFINPVMISTMLRSTELVIVGNSSRDIFLTLTNMIIESSKYERMCELLLNDEFIWRIFEYCNLPDFEISTEALHIITTVFSIHSEVVSEFFLKGNKTSTCHELTGVNNNATRFIRNVNNLLVNGSYVCKRQITKLLGSLLILRANNKLMMVYINNPENLRLIMTLLGNKSKSLQFEAFNIFKIIVANPEKPLTILQILANNREKLLAHLPKIGMENKDSTFSDEIDYIMQEINSF</sequence>
<organism evidence="2 3">
    <name type="scientific">Tetrapisispora phaffii (strain ATCC 24235 / CBS 4417 / NBRC 1672 / NRRL Y-8282 / UCD 70-5)</name>
    <name type="common">Yeast</name>
    <name type="synonym">Fabospora phaffii</name>
    <dbReference type="NCBI Taxonomy" id="1071381"/>
    <lineage>
        <taxon>Eukaryota</taxon>
        <taxon>Fungi</taxon>
        <taxon>Dikarya</taxon>
        <taxon>Ascomycota</taxon>
        <taxon>Saccharomycotina</taxon>
        <taxon>Saccharomycetes</taxon>
        <taxon>Saccharomycetales</taxon>
        <taxon>Saccharomycetaceae</taxon>
        <taxon>Tetrapisispora</taxon>
    </lineage>
</organism>
<evidence type="ECO:0000256" key="1">
    <source>
        <dbReference type="ARBA" id="ARBA00011012"/>
    </source>
</evidence>
<dbReference type="RefSeq" id="XP_003684302.1">
    <property type="nucleotide sequence ID" value="XM_003684254.1"/>
</dbReference>
<dbReference type="OMA" id="HYNEFTR"/>
<dbReference type="InterPro" id="IPR011989">
    <property type="entry name" value="ARM-like"/>
</dbReference>
<reference evidence="2 3" key="1">
    <citation type="journal article" date="2011" name="Proc. Natl. Acad. Sci. U.S.A.">
        <title>Evolutionary erosion of yeast sex chromosomes by mating-type switching accidents.</title>
        <authorList>
            <person name="Gordon J.L."/>
            <person name="Armisen D."/>
            <person name="Proux-Wera E."/>
            <person name="Oheigeartaigh S.S."/>
            <person name="Byrne K.P."/>
            <person name="Wolfe K.H."/>
        </authorList>
    </citation>
    <scope>NUCLEOTIDE SEQUENCE [LARGE SCALE GENOMIC DNA]</scope>
    <source>
        <strain evidence="3">ATCC 24235 / CBS 4417 / NBRC 1672 / NRRL Y-8282 / UCD 70-5</strain>
    </source>
</reference>
<dbReference type="eggNOG" id="KOG1566">
    <property type="taxonomic scope" value="Eukaryota"/>
</dbReference>
<gene>
    <name evidence="2" type="primary">TPHA0B01960</name>
    <name evidence="2" type="ordered locus">TPHA_0B01960</name>
</gene>
<dbReference type="GeneID" id="11535112"/>
<dbReference type="InterPro" id="IPR013878">
    <property type="entry name" value="Mo25"/>
</dbReference>
<comment type="similarity">
    <text evidence="1">Belongs to the Mo25 family.</text>
</comment>
<name>G8BPD7_TETPH</name>
<dbReference type="InterPro" id="IPR016024">
    <property type="entry name" value="ARM-type_fold"/>
</dbReference>
<dbReference type="PANTHER" id="PTHR10182:SF3">
    <property type="entry name" value="PROTEIN MO25"/>
    <property type="match status" value="1"/>
</dbReference>
<dbReference type="PANTHER" id="PTHR10182">
    <property type="entry name" value="CALCIUM-BINDING PROTEIN 39-RELATED"/>
    <property type="match status" value="1"/>
</dbReference>
<dbReference type="Proteomes" id="UP000005666">
    <property type="component" value="Chromosome 2"/>
</dbReference>
<keyword evidence="3" id="KW-1185">Reference proteome</keyword>
<dbReference type="KEGG" id="tpf:TPHA_0B01960"/>
<dbReference type="AlphaFoldDB" id="G8BPD7"/>
<protein>
    <submittedName>
        <fullName evidence="2">Uncharacterized protein</fullName>
    </submittedName>
</protein>
<dbReference type="EMBL" id="HE612857">
    <property type="protein sequence ID" value="CCE61868.1"/>
    <property type="molecule type" value="Genomic_DNA"/>
</dbReference>
<dbReference type="SUPFAM" id="SSF48371">
    <property type="entry name" value="ARM repeat"/>
    <property type="match status" value="1"/>
</dbReference>
<dbReference type="STRING" id="1071381.G8BPD7"/>